<keyword evidence="2" id="KW-1185">Reference proteome</keyword>
<evidence type="ECO:0000313" key="1">
    <source>
        <dbReference type="EMBL" id="EDR04787.1"/>
    </source>
</evidence>
<dbReference type="HOGENOM" id="CLU_073399_2_0_1"/>
<dbReference type="KEGG" id="lbc:LACBIDRAFT_295001"/>
<dbReference type="Proteomes" id="UP000001194">
    <property type="component" value="Unassembled WGS sequence"/>
</dbReference>
<dbReference type="RefSeq" id="XP_001884611.1">
    <property type="nucleotide sequence ID" value="XM_001884576.1"/>
</dbReference>
<reference evidence="1 2" key="1">
    <citation type="journal article" date="2008" name="Nature">
        <title>The genome of Laccaria bicolor provides insights into mycorrhizal symbiosis.</title>
        <authorList>
            <person name="Martin F."/>
            <person name="Aerts A."/>
            <person name="Ahren D."/>
            <person name="Brun A."/>
            <person name="Danchin E.G.J."/>
            <person name="Duchaussoy F."/>
            <person name="Gibon J."/>
            <person name="Kohler A."/>
            <person name="Lindquist E."/>
            <person name="Pereda V."/>
            <person name="Salamov A."/>
            <person name="Shapiro H.J."/>
            <person name="Wuyts J."/>
            <person name="Blaudez D."/>
            <person name="Buee M."/>
            <person name="Brokstein P."/>
            <person name="Canbaeck B."/>
            <person name="Cohen D."/>
            <person name="Courty P.E."/>
            <person name="Coutinho P.M."/>
            <person name="Delaruelle C."/>
            <person name="Detter J.C."/>
            <person name="Deveau A."/>
            <person name="DiFazio S."/>
            <person name="Duplessis S."/>
            <person name="Fraissinet-Tachet L."/>
            <person name="Lucic E."/>
            <person name="Frey-Klett P."/>
            <person name="Fourrey C."/>
            <person name="Feussner I."/>
            <person name="Gay G."/>
            <person name="Grimwood J."/>
            <person name="Hoegger P.J."/>
            <person name="Jain P."/>
            <person name="Kilaru S."/>
            <person name="Labbe J."/>
            <person name="Lin Y.C."/>
            <person name="Legue V."/>
            <person name="Le Tacon F."/>
            <person name="Marmeisse R."/>
            <person name="Melayah D."/>
            <person name="Montanini B."/>
            <person name="Muratet M."/>
            <person name="Nehls U."/>
            <person name="Niculita-Hirzel H."/>
            <person name="Oudot-Le Secq M.P."/>
            <person name="Peter M."/>
            <person name="Quesneville H."/>
            <person name="Rajashekar B."/>
            <person name="Reich M."/>
            <person name="Rouhier N."/>
            <person name="Schmutz J."/>
            <person name="Yin T."/>
            <person name="Chalot M."/>
            <person name="Henrissat B."/>
            <person name="Kuees U."/>
            <person name="Lucas S."/>
            <person name="Van de Peer Y."/>
            <person name="Podila G.K."/>
            <person name="Polle A."/>
            <person name="Pukkila P.J."/>
            <person name="Richardson P.M."/>
            <person name="Rouze P."/>
            <person name="Sanders I.R."/>
            <person name="Stajich J.E."/>
            <person name="Tunlid A."/>
            <person name="Tuskan G."/>
            <person name="Grigoriev I.V."/>
        </authorList>
    </citation>
    <scope>NUCLEOTIDE SEQUENCE [LARGE SCALE GENOMIC DNA]</scope>
    <source>
        <strain evidence="2">S238N-H82 / ATCC MYA-4686</strain>
    </source>
</reference>
<accession>B0DKR7</accession>
<evidence type="ECO:0000313" key="2">
    <source>
        <dbReference type="Proteomes" id="UP000001194"/>
    </source>
</evidence>
<dbReference type="EMBL" id="DS547116">
    <property type="protein sequence ID" value="EDR04787.1"/>
    <property type="molecule type" value="Genomic_DNA"/>
</dbReference>
<dbReference type="AlphaFoldDB" id="B0DKR7"/>
<dbReference type="GeneID" id="6080293"/>
<dbReference type="InParanoid" id="B0DKR7"/>
<dbReference type="OrthoDB" id="9995306at2759"/>
<proteinExistence type="predicted"/>
<gene>
    <name evidence="1" type="ORF">LACBIDRAFT_295001</name>
</gene>
<name>B0DKR7_LACBS</name>
<sequence>MSGGIDKYHPSPFKMFGRAVDGKHFLFTTTTNITNGSLEFIDVMKHVQPDFRAPAPRETADLHTSPTLRPLFDLLQTALQKADHGDAKLVILDDIATLEWIGFSLLDAKATLIIRQHVVTPGDPDDLFRHLLQMCAYHMDVRPLASGRSGAVSGEVALHLGPSTPVGGGVNLIPRNAALQYKLADNGPVFFSAGNWGWGFVLKQEANTRVGKK</sequence>
<organism evidence="2">
    <name type="scientific">Laccaria bicolor (strain S238N-H82 / ATCC MYA-4686)</name>
    <name type="common">Bicoloured deceiver</name>
    <name type="synonym">Laccaria laccata var. bicolor</name>
    <dbReference type="NCBI Taxonomy" id="486041"/>
    <lineage>
        <taxon>Eukaryota</taxon>
        <taxon>Fungi</taxon>
        <taxon>Dikarya</taxon>
        <taxon>Basidiomycota</taxon>
        <taxon>Agaricomycotina</taxon>
        <taxon>Agaricomycetes</taxon>
        <taxon>Agaricomycetidae</taxon>
        <taxon>Agaricales</taxon>
        <taxon>Agaricineae</taxon>
        <taxon>Hydnangiaceae</taxon>
        <taxon>Laccaria</taxon>
    </lineage>
</organism>
<protein>
    <submittedName>
        <fullName evidence="1">Predicted protein</fullName>
    </submittedName>
</protein>